<dbReference type="Gene3D" id="3.10.260.20">
    <property type="entry name" value="Ski"/>
    <property type="match status" value="1"/>
</dbReference>
<accession>A7S373</accession>
<dbReference type="Pfam" id="PF02437">
    <property type="entry name" value="Ski_Sno_DHD"/>
    <property type="match status" value="1"/>
</dbReference>
<dbReference type="InterPro" id="IPR023216">
    <property type="entry name" value="Tscrpt_reg_SKI_SnoN"/>
</dbReference>
<evidence type="ECO:0000256" key="1">
    <source>
        <dbReference type="ARBA" id="ARBA00009513"/>
    </source>
</evidence>
<dbReference type="InterPro" id="IPR009061">
    <property type="entry name" value="DNA-bd_dom_put_sf"/>
</dbReference>
<dbReference type="InterPro" id="IPR010919">
    <property type="entry name" value="SAND-like_dom_sf"/>
</dbReference>
<dbReference type="SUPFAM" id="SSF63763">
    <property type="entry name" value="SAND domain-like"/>
    <property type="match status" value="1"/>
</dbReference>
<dbReference type="EMBL" id="DS469572">
    <property type="protein sequence ID" value="EDO41836.1"/>
    <property type="molecule type" value="Genomic_DNA"/>
</dbReference>
<dbReference type="InParanoid" id="A7S373"/>
<gene>
    <name evidence="3" type="ORF">NEMVEDRAFT_v1g26326</name>
</gene>
<name>A7S373_NEMVE</name>
<organism evidence="3 4">
    <name type="scientific">Nematostella vectensis</name>
    <name type="common">Starlet sea anemone</name>
    <dbReference type="NCBI Taxonomy" id="45351"/>
    <lineage>
        <taxon>Eukaryota</taxon>
        <taxon>Metazoa</taxon>
        <taxon>Cnidaria</taxon>
        <taxon>Anthozoa</taxon>
        <taxon>Hexacorallia</taxon>
        <taxon>Actiniaria</taxon>
        <taxon>Edwardsiidae</taxon>
        <taxon>Nematostella</taxon>
    </lineage>
</organism>
<dbReference type="Pfam" id="PF08782">
    <property type="entry name" value="c-SKI_SMAD_bind"/>
    <property type="match status" value="1"/>
</dbReference>
<keyword evidence="4" id="KW-1185">Reference proteome</keyword>
<evidence type="ECO:0000313" key="3">
    <source>
        <dbReference type="EMBL" id="EDO41836.1"/>
    </source>
</evidence>
<protein>
    <recommendedName>
        <fullName evidence="2">c-SKI SMAD4-binding domain-containing protein</fullName>
    </recommendedName>
</protein>
<dbReference type="InterPro" id="IPR003380">
    <property type="entry name" value="SKI/SNO/DAC"/>
</dbReference>
<evidence type="ECO:0000313" key="4">
    <source>
        <dbReference type="Proteomes" id="UP000001593"/>
    </source>
</evidence>
<dbReference type="Gene3D" id="3.10.390.10">
    <property type="entry name" value="SAND domain-like"/>
    <property type="match status" value="1"/>
</dbReference>
<feature type="non-terminal residue" evidence="3">
    <location>
        <position position="163"/>
    </location>
</feature>
<dbReference type="InterPro" id="IPR037000">
    <property type="entry name" value="Ski_DNA-bd_sf"/>
</dbReference>
<dbReference type="AlphaFoldDB" id="A7S373"/>
<dbReference type="SUPFAM" id="SSF46955">
    <property type="entry name" value="Putative DNA-binding domain"/>
    <property type="match status" value="1"/>
</dbReference>
<dbReference type="GO" id="GO:0046332">
    <property type="term" value="F:SMAD binding"/>
    <property type="evidence" value="ECO:0007669"/>
    <property type="project" value="InterPro"/>
</dbReference>
<feature type="non-terminal residue" evidence="3">
    <location>
        <position position="1"/>
    </location>
</feature>
<comment type="similarity">
    <text evidence="1">Belongs to the SKI family.</text>
</comment>
<sequence>GEKRLCYKELVEKILKGFSSQVINATRDRLQIFCPRCTPQQLEVLKLAGVLPWSCASAGLIAKSDAFRLIGALTGSNVPHRNSRLFSVDSLEVYHECFGGCVGTLEIELYTDPYAECVTCSQCDGVFSPRTFVTHHHTSGEVHTCHWGFDSANWKLYLMLCND</sequence>
<dbReference type="SMART" id="SM01046">
    <property type="entry name" value="c-SKI_SMAD_bind"/>
    <property type="match status" value="1"/>
</dbReference>
<dbReference type="PANTHER" id="PTHR10005">
    <property type="entry name" value="SKI ONCOGENE-RELATED"/>
    <property type="match status" value="1"/>
</dbReference>
<dbReference type="Proteomes" id="UP000001593">
    <property type="component" value="Unassembled WGS sequence"/>
</dbReference>
<dbReference type="InterPro" id="IPR014890">
    <property type="entry name" value="c-SKI_SMAD4-bd_dom"/>
</dbReference>
<reference evidence="3 4" key="1">
    <citation type="journal article" date="2007" name="Science">
        <title>Sea anemone genome reveals ancestral eumetazoan gene repertoire and genomic organization.</title>
        <authorList>
            <person name="Putnam N.H."/>
            <person name="Srivastava M."/>
            <person name="Hellsten U."/>
            <person name="Dirks B."/>
            <person name="Chapman J."/>
            <person name="Salamov A."/>
            <person name="Terry A."/>
            <person name="Shapiro H."/>
            <person name="Lindquist E."/>
            <person name="Kapitonov V.V."/>
            <person name="Jurka J."/>
            <person name="Genikhovich G."/>
            <person name="Grigoriev I.V."/>
            <person name="Lucas S.M."/>
            <person name="Steele R.E."/>
            <person name="Finnerty J.R."/>
            <person name="Technau U."/>
            <person name="Martindale M.Q."/>
            <person name="Rokhsar D.S."/>
        </authorList>
    </citation>
    <scope>NUCLEOTIDE SEQUENCE [LARGE SCALE GENOMIC DNA]</scope>
    <source>
        <strain evidence="4">CH2 X CH6</strain>
    </source>
</reference>
<proteinExistence type="inferred from homology"/>
<dbReference type="eggNOG" id="ENOG502QTF6">
    <property type="taxonomic scope" value="Eukaryota"/>
</dbReference>
<dbReference type="PhylomeDB" id="A7S373"/>
<evidence type="ECO:0000259" key="2">
    <source>
        <dbReference type="SMART" id="SM01046"/>
    </source>
</evidence>
<dbReference type="PANTHER" id="PTHR10005:SF25">
    <property type="entry name" value="SNO ONCOGENE, ISOFORM B"/>
    <property type="match status" value="1"/>
</dbReference>
<dbReference type="STRING" id="45351.A7S373"/>
<feature type="domain" description="c-SKI SMAD4-binding" evidence="2">
    <location>
        <begin position="90"/>
        <end position="163"/>
    </location>
</feature>
<dbReference type="OMA" id="WGERRIC"/>
<dbReference type="HOGENOM" id="CLU_030459_0_2_1"/>